<protein>
    <submittedName>
        <fullName evidence="1">Uncharacterized protein</fullName>
    </submittedName>
</protein>
<accession>H3NP23</accession>
<dbReference type="EMBL" id="AGEI01000021">
    <property type="protein sequence ID" value="EHR34148.1"/>
    <property type="molecule type" value="Genomic_DNA"/>
</dbReference>
<gene>
    <name evidence="1" type="ORF">HMPREF9709_01084</name>
</gene>
<evidence type="ECO:0000313" key="1">
    <source>
        <dbReference type="EMBL" id="EHR34148.1"/>
    </source>
</evidence>
<dbReference type="STRING" id="883114.HMPREF9709_01084"/>
<sequence length="68" mass="7051">MLGSMGLRNALAASIVKALGVVGIKIGNSLAASWLRTIVSGGISGFASSFANKLDKRDGKQDGWIKVF</sequence>
<dbReference type="RefSeq" id="WP_005398588.1">
    <property type="nucleotide sequence ID" value="NZ_JH601088.1"/>
</dbReference>
<reference evidence="1 2" key="1">
    <citation type="submission" date="2012-01" db="EMBL/GenBank/DDBJ databases">
        <title>The Genome Sequence of Helcococcus kunzii ATCC 51366.</title>
        <authorList>
            <consortium name="The Broad Institute Genome Sequencing Platform"/>
            <person name="Earl A."/>
            <person name="Ward D."/>
            <person name="Feldgarden M."/>
            <person name="Gevers D."/>
            <person name="Huys G."/>
            <person name="Young S.K."/>
            <person name="Zeng Q."/>
            <person name="Gargeya S."/>
            <person name="Fitzgerald M."/>
            <person name="Haas B."/>
            <person name="Abouelleil A."/>
            <person name="Alvarado L."/>
            <person name="Arachchi H.M."/>
            <person name="Berlin A."/>
            <person name="Chapman S.B."/>
            <person name="Gearin G."/>
            <person name="Goldberg J."/>
            <person name="Griggs A."/>
            <person name="Gujja S."/>
            <person name="Hansen M."/>
            <person name="Heiman D."/>
            <person name="Howarth C."/>
            <person name="Larimer J."/>
            <person name="Lui A."/>
            <person name="MacDonald P.J.P."/>
            <person name="McCowen C."/>
            <person name="Montmayeur A."/>
            <person name="Murphy C."/>
            <person name="Neiman D."/>
            <person name="Pearson M."/>
            <person name="Priest M."/>
            <person name="Roberts A."/>
            <person name="Saif S."/>
            <person name="Shea T."/>
            <person name="Sisk P."/>
            <person name="Stolte C."/>
            <person name="Sykes S."/>
            <person name="Wortman J."/>
            <person name="Nusbaum C."/>
            <person name="Birren B."/>
        </authorList>
    </citation>
    <scope>NUCLEOTIDE SEQUENCE [LARGE SCALE GENOMIC DNA]</scope>
    <source>
        <strain evidence="1 2">ATCC 51366</strain>
    </source>
</reference>
<organism evidence="1 2">
    <name type="scientific">Helcococcus kunzii ATCC 51366</name>
    <dbReference type="NCBI Taxonomy" id="883114"/>
    <lineage>
        <taxon>Bacteria</taxon>
        <taxon>Bacillati</taxon>
        <taxon>Bacillota</taxon>
        <taxon>Tissierellia</taxon>
        <taxon>Tissierellales</taxon>
        <taxon>Peptoniphilaceae</taxon>
        <taxon>Helcococcus</taxon>
    </lineage>
</organism>
<dbReference type="GeneID" id="96999071"/>
<comment type="caution">
    <text evidence="1">The sequence shown here is derived from an EMBL/GenBank/DDBJ whole genome shotgun (WGS) entry which is preliminary data.</text>
</comment>
<proteinExistence type="predicted"/>
<name>H3NP23_9FIRM</name>
<evidence type="ECO:0000313" key="2">
    <source>
        <dbReference type="Proteomes" id="UP000004191"/>
    </source>
</evidence>
<dbReference type="AlphaFoldDB" id="H3NP23"/>
<dbReference type="Proteomes" id="UP000004191">
    <property type="component" value="Unassembled WGS sequence"/>
</dbReference>
<keyword evidence="2" id="KW-1185">Reference proteome</keyword>
<dbReference type="HOGENOM" id="CLU_2788160_0_0_9"/>